<keyword evidence="3" id="KW-1185">Reference proteome</keyword>
<evidence type="ECO:0000256" key="1">
    <source>
        <dbReference type="SAM" id="MobiDB-lite"/>
    </source>
</evidence>
<proteinExistence type="predicted"/>
<feature type="non-terminal residue" evidence="2">
    <location>
        <position position="1"/>
    </location>
</feature>
<feature type="non-terminal residue" evidence="2">
    <location>
        <position position="109"/>
    </location>
</feature>
<reference evidence="2" key="1">
    <citation type="submission" date="2020-05" db="EMBL/GenBank/DDBJ databases">
        <title>WGS assembly of Panicum virgatum.</title>
        <authorList>
            <person name="Lovell J.T."/>
            <person name="Jenkins J."/>
            <person name="Shu S."/>
            <person name="Juenger T.E."/>
            <person name="Schmutz J."/>
        </authorList>
    </citation>
    <scope>NUCLEOTIDE SEQUENCE</scope>
    <source>
        <strain evidence="2">AP13</strain>
    </source>
</reference>
<evidence type="ECO:0000313" key="2">
    <source>
        <dbReference type="EMBL" id="KAG2569467.1"/>
    </source>
</evidence>
<protein>
    <submittedName>
        <fullName evidence="2">Uncharacterized protein</fullName>
    </submittedName>
</protein>
<dbReference type="Proteomes" id="UP000823388">
    <property type="component" value="Chromosome 7N"/>
</dbReference>
<feature type="region of interest" description="Disordered" evidence="1">
    <location>
        <begin position="40"/>
        <end position="60"/>
    </location>
</feature>
<organism evidence="2 3">
    <name type="scientific">Panicum virgatum</name>
    <name type="common">Blackwell switchgrass</name>
    <dbReference type="NCBI Taxonomy" id="38727"/>
    <lineage>
        <taxon>Eukaryota</taxon>
        <taxon>Viridiplantae</taxon>
        <taxon>Streptophyta</taxon>
        <taxon>Embryophyta</taxon>
        <taxon>Tracheophyta</taxon>
        <taxon>Spermatophyta</taxon>
        <taxon>Magnoliopsida</taxon>
        <taxon>Liliopsida</taxon>
        <taxon>Poales</taxon>
        <taxon>Poaceae</taxon>
        <taxon>PACMAD clade</taxon>
        <taxon>Panicoideae</taxon>
        <taxon>Panicodae</taxon>
        <taxon>Paniceae</taxon>
        <taxon>Panicinae</taxon>
        <taxon>Panicum</taxon>
        <taxon>Panicum sect. Hiantes</taxon>
    </lineage>
</organism>
<gene>
    <name evidence="2" type="ORF">PVAP13_7NG394210</name>
</gene>
<accession>A0A8T0Q3H5</accession>
<name>A0A8T0Q3H5_PANVG</name>
<comment type="caution">
    <text evidence="2">The sequence shown here is derived from an EMBL/GenBank/DDBJ whole genome shotgun (WGS) entry which is preliminary data.</text>
</comment>
<evidence type="ECO:0000313" key="3">
    <source>
        <dbReference type="Proteomes" id="UP000823388"/>
    </source>
</evidence>
<dbReference type="EMBL" id="CM029050">
    <property type="protein sequence ID" value="KAG2569467.1"/>
    <property type="molecule type" value="Genomic_DNA"/>
</dbReference>
<sequence length="109" mass="11628">QLYRTQDLAEDICVRAVFLPLSLSCLSSFLSLKATTRKEDHAQHTAHSTAQKAAGPSPDPLCQSPNLPFSLLPALSSPTLTLSLSLLLLLSLALTFLSPASHDSLSCLL</sequence>
<dbReference type="AlphaFoldDB" id="A0A8T0Q3H5"/>